<evidence type="ECO:0000256" key="9">
    <source>
        <dbReference type="PIRNR" id="PIRNR006250"/>
    </source>
</evidence>
<dbReference type="PANTHER" id="PTHR32179">
    <property type="entry name" value="NICOTINATE-NUCLEOTIDE PYROPHOSPHORYLASE [CARBOXYLATING]"/>
    <property type="match status" value="1"/>
</dbReference>
<feature type="binding site" evidence="10">
    <location>
        <begin position="243"/>
        <end position="245"/>
    </location>
    <ligand>
        <name>substrate</name>
    </ligand>
</feature>
<keyword evidence="7 9" id="KW-0808">Transferase</keyword>
<dbReference type="UniPathway" id="UPA00253">
    <property type="reaction ID" value="UER00331"/>
</dbReference>
<dbReference type="SUPFAM" id="SSF51690">
    <property type="entry name" value="Nicotinate/Quinolinate PRTase C-terminal domain-like"/>
    <property type="match status" value="1"/>
</dbReference>
<dbReference type="Pfam" id="PF01729">
    <property type="entry name" value="QRPTase_C"/>
    <property type="match status" value="1"/>
</dbReference>
<feature type="binding site" evidence="10">
    <location>
        <position position="199"/>
    </location>
    <ligand>
        <name>substrate</name>
    </ligand>
</feature>
<evidence type="ECO:0000256" key="6">
    <source>
        <dbReference type="ARBA" id="ARBA00022676"/>
    </source>
</evidence>
<evidence type="ECO:0000256" key="7">
    <source>
        <dbReference type="ARBA" id="ARBA00022679"/>
    </source>
</evidence>
<feature type="binding site" evidence="10">
    <location>
        <position position="103"/>
    </location>
    <ligand>
        <name>substrate</name>
    </ligand>
</feature>
<name>A0A0D0KS77_9PSED</name>
<feature type="domain" description="Quinolinate phosphoribosyl transferase C-terminal" evidence="11">
    <location>
        <begin position="115"/>
        <end position="279"/>
    </location>
</feature>
<dbReference type="NCBIfam" id="TIGR00078">
    <property type="entry name" value="nadC"/>
    <property type="match status" value="1"/>
</dbReference>
<dbReference type="InterPro" id="IPR004393">
    <property type="entry name" value="NadC"/>
</dbReference>
<evidence type="ECO:0000256" key="10">
    <source>
        <dbReference type="PIRSR" id="PIRSR006250-1"/>
    </source>
</evidence>
<dbReference type="InterPro" id="IPR036068">
    <property type="entry name" value="Nicotinate_pribotase-like_C"/>
</dbReference>
<evidence type="ECO:0000256" key="8">
    <source>
        <dbReference type="ARBA" id="ARBA00033102"/>
    </source>
</evidence>
<dbReference type="GO" id="GO:0005737">
    <property type="term" value="C:cytoplasm"/>
    <property type="evidence" value="ECO:0007669"/>
    <property type="project" value="TreeGrafter"/>
</dbReference>
<dbReference type="PIRSF" id="PIRSF006250">
    <property type="entry name" value="NadC_ModD"/>
    <property type="match status" value="1"/>
</dbReference>
<evidence type="ECO:0000256" key="5">
    <source>
        <dbReference type="ARBA" id="ARBA00022642"/>
    </source>
</evidence>
<organism evidence="13 14">
    <name type="scientific">Pseudomonas fulva</name>
    <dbReference type="NCBI Taxonomy" id="47880"/>
    <lineage>
        <taxon>Bacteria</taxon>
        <taxon>Pseudomonadati</taxon>
        <taxon>Pseudomonadota</taxon>
        <taxon>Gammaproteobacteria</taxon>
        <taxon>Pseudomonadales</taxon>
        <taxon>Pseudomonadaceae</taxon>
        <taxon>Pseudomonas</taxon>
    </lineage>
</organism>
<feature type="binding site" evidence="10">
    <location>
        <position position="160"/>
    </location>
    <ligand>
        <name>substrate</name>
    </ligand>
</feature>
<evidence type="ECO:0000256" key="4">
    <source>
        <dbReference type="ARBA" id="ARBA00011944"/>
    </source>
</evidence>
<protein>
    <recommendedName>
        <fullName evidence="4">nicotinate-nucleotide diphosphorylase (carboxylating)</fullName>
        <ecNumber evidence="4">2.4.2.19</ecNumber>
    </recommendedName>
    <alternativeName>
        <fullName evidence="8">Quinolinate phosphoribosyltransferase [decarboxylating]</fullName>
    </alternativeName>
</protein>
<comment type="caution">
    <text evidence="13">The sequence shown here is derived from an EMBL/GenBank/DDBJ whole genome shotgun (WGS) entry which is preliminary data.</text>
</comment>
<dbReference type="PANTHER" id="PTHR32179:SF3">
    <property type="entry name" value="NICOTINATE-NUCLEOTIDE PYROPHOSPHORYLASE [CARBOXYLATING]"/>
    <property type="match status" value="1"/>
</dbReference>
<dbReference type="InterPro" id="IPR002638">
    <property type="entry name" value="Quinolinate_PRibosylTrfase_C"/>
</dbReference>
<feature type="binding site" evidence="10">
    <location>
        <position position="170"/>
    </location>
    <ligand>
        <name>substrate</name>
    </ligand>
</feature>
<dbReference type="Pfam" id="PF02749">
    <property type="entry name" value="QRPTase_N"/>
    <property type="match status" value="1"/>
</dbReference>
<dbReference type="Gene3D" id="3.90.1170.20">
    <property type="entry name" value="Quinolinate phosphoribosyl transferase, N-terminal domain"/>
    <property type="match status" value="1"/>
</dbReference>
<proteinExistence type="inferred from homology"/>
<dbReference type="GO" id="GO:0009435">
    <property type="term" value="P:NAD+ biosynthetic process"/>
    <property type="evidence" value="ECO:0007669"/>
    <property type="project" value="UniProtKB-UniPathway"/>
</dbReference>
<dbReference type="InterPro" id="IPR022412">
    <property type="entry name" value="Quinolinate_PRibosylTrfase_N"/>
</dbReference>
<feature type="binding site" evidence="10">
    <location>
        <begin position="136"/>
        <end position="138"/>
    </location>
    <ligand>
        <name>substrate</name>
    </ligand>
</feature>
<evidence type="ECO:0000256" key="3">
    <source>
        <dbReference type="ARBA" id="ARBA00009400"/>
    </source>
</evidence>
<dbReference type="FunFam" id="3.90.1170.20:FF:000007">
    <property type="entry name" value="Nicotinate-nucleotide pyrophosphorylase (Carboxylating)"/>
    <property type="match status" value="1"/>
</dbReference>
<dbReference type="InterPro" id="IPR037128">
    <property type="entry name" value="Quinolinate_PRibosylTase_N_sf"/>
</dbReference>
<evidence type="ECO:0000256" key="1">
    <source>
        <dbReference type="ARBA" id="ARBA00003237"/>
    </source>
</evidence>
<evidence type="ECO:0000313" key="14">
    <source>
        <dbReference type="Proteomes" id="UP000032068"/>
    </source>
</evidence>
<evidence type="ECO:0000259" key="12">
    <source>
        <dbReference type="Pfam" id="PF02749"/>
    </source>
</evidence>
<dbReference type="InterPro" id="IPR027277">
    <property type="entry name" value="NadC/ModD"/>
</dbReference>
<sequence>MPNLLLTELRAEIEANVRRSLREDIGSGDITAQLIPESRLAHATVITREDAVICGTAWVDEVFRQLDPRVAVHWQVQDGQRATPNQALFHLEGPARALLSGERSALNFLQTLSAVATRCQHYAERVQGTDVKLLDTRKTLPGLRLAQKYAVTQGGCHNHRIGLFDAFLIKENHIAACGGIDAAVAAARKIAPGKPVEVEVESLEELEQALAAGADIVMLDELSLEDMRRAVTINAGRAKLEASGGVNETTLRSIAETGVDYISIGTLTKDVKAVDLSMRLSL</sequence>
<dbReference type="EC" id="2.4.2.19" evidence="4"/>
<keyword evidence="6 9" id="KW-0328">Glycosyltransferase</keyword>
<comment type="pathway">
    <text evidence="2">Cofactor biosynthesis; NAD(+) biosynthesis; nicotinate D-ribonucleotide from quinolinate: step 1/1.</text>
</comment>
<reference evidence="13 14" key="1">
    <citation type="submission" date="2014-12" db="EMBL/GenBank/DDBJ databases">
        <title>16Stimator: statistical estimation of ribosomal gene copy numbers from draft genome assemblies.</title>
        <authorList>
            <person name="Perisin M.A."/>
            <person name="Vetter M."/>
            <person name="Gilbert J.A."/>
            <person name="Bergelson J."/>
        </authorList>
    </citation>
    <scope>NUCLEOTIDE SEQUENCE [LARGE SCALE GENOMIC DNA]</scope>
    <source>
        <strain evidence="13 14">MEJ086</strain>
    </source>
</reference>
<dbReference type="RefSeq" id="WP_042554310.1">
    <property type="nucleotide sequence ID" value="NZ_JXQW01000032.1"/>
</dbReference>
<evidence type="ECO:0000259" key="11">
    <source>
        <dbReference type="Pfam" id="PF01729"/>
    </source>
</evidence>
<comment type="function">
    <text evidence="1">Involved in the catabolism of quinolinic acid (QA).</text>
</comment>
<feature type="binding site" evidence="10">
    <location>
        <begin position="264"/>
        <end position="266"/>
    </location>
    <ligand>
        <name>substrate</name>
    </ligand>
</feature>
<dbReference type="Gene3D" id="3.20.20.70">
    <property type="entry name" value="Aldolase class I"/>
    <property type="match status" value="1"/>
</dbReference>
<feature type="domain" description="Quinolinate phosphoribosyl transferase N-terminal" evidence="12">
    <location>
        <begin position="29"/>
        <end position="113"/>
    </location>
</feature>
<dbReference type="GO" id="GO:0004514">
    <property type="term" value="F:nicotinate-nucleotide diphosphorylase (carboxylating) activity"/>
    <property type="evidence" value="ECO:0007669"/>
    <property type="project" value="UniProtKB-EC"/>
</dbReference>
<feature type="binding site" evidence="10">
    <location>
        <position position="220"/>
    </location>
    <ligand>
        <name>substrate</name>
    </ligand>
</feature>
<dbReference type="SUPFAM" id="SSF54675">
    <property type="entry name" value="Nicotinate/Quinolinate PRTase N-terminal domain-like"/>
    <property type="match status" value="1"/>
</dbReference>
<evidence type="ECO:0000256" key="2">
    <source>
        <dbReference type="ARBA" id="ARBA00004893"/>
    </source>
</evidence>
<comment type="similarity">
    <text evidence="3 9">Belongs to the NadC/ModD family.</text>
</comment>
<dbReference type="GO" id="GO:0034213">
    <property type="term" value="P:quinolinate catabolic process"/>
    <property type="evidence" value="ECO:0007669"/>
    <property type="project" value="TreeGrafter"/>
</dbReference>
<accession>A0A0D0KS77</accession>
<dbReference type="OrthoDB" id="9782546at2"/>
<dbReference type="EMBL" id="JXQW01000032">
    <property type="protein sequence ID" value="KIP99832.1"/>
    <property type="molecule type" value="Genomic_DNA"/>
</dbReference>
<dbReference type="AlphaFoldDB" id="A0A0D0KS77"/>
<keyword evidence="5" id="KW-0662">Pyridine nucleotide biosynthesis</keyword>
<dbReference type="CDD" id="cd01572">
    <property type="entry name" value="QPRTase"/>
    <property type="match status" value="1"/>
</dbReference>
<dbReference type="InterPro" id="IPR013785">
    <property type="entry name" value="Aldolase_TIM"/>
</dbReference>
<gene>
    <name evidence="13" type="ORF">RU08_13310</name>
</gene>
<evidence type="ECO:0000313" key="13">
    <source>
        <dbReference type="EMBL" id="KIP99832.1"/>
    </source>
</evidence>
<dbReference type="Proteomes" id="UP000032068">
    <property type="component" value="Unassembled WGS sequence"/>
</dbReference>
<dbReference type="FunFam" id="3.20.20.70:FF:000030">
    <property type="entry name" value="Nicotinate-nucleotide pyrophosphorylase, carboxylating"/>
    <property type="match status" value="1"/>
</dbReference>